<dbReference type="OrthoDB" id="25996at2"/>
<gene>
    <name evidence="1" type="ORF">SAMN05421867_1112</name>
</gene>
<dbReference type="RefSeq" id="WP_090033455.1">
    <property type="nucleotide sequence ID" value="NZ_FOKA01000011.1"/>
</dbReference>
<keyword evidence="2" id="KW-1185">Reference proteome</keyword>
<protein>
    <submittedName>
        <fullName evidence="1">Uncharacterized protein</fullName>
    </submittedName>
</protein>
<sequence length="196" mass="21323">MADWVAAIAATVAAFIVCWQSWETRRSANASRDAARTANEALDLTRQLAADAVRTRLDADMPNVSVHVSALVDARPIVGSSMSQPREEVPPDAVFRLPKDGATYFSLLARAAVINDSDRHVEVNLHYLPRGAAEPTYRTMFMPPGASELVDFEICRMVADWVKGEPGLRVGGTTYYAVFGASHRSSPRSWCVTAAA</sequence>
<evidence type="ECO:0000313" key="2">
    <source>
        <dbReference type="Proteomes" id="UP000199012"/>
    </source>
</evidence>
<dbReference type="AlphaFoldDB" id="A0A1I0ZJ31"/>
<dbReference type="Proteomes" id="UP000199012">
    <property type="component" value="Unassembled WGS sequence"/>
</dbReference>
<organism evidence="1 2">
    <name type="scientific">Cellulomonas marina</name>
    <dbReference type="NCBI Taxonomy" id="988821"/>
    <lineage>
        <taxon>Bacteria</taxon>
        <taxon>Bacillati</taxon>
        <taxon>Actinomycetota</taxon>
        <taxon>Actinomycetes</taxon>
        <taxon>Micrococcales</taxon>
        <taxon>Cellulomonadaceae</taxon>
        <taxon>Cellulomonas</taxon>
    </lineage>
</organism>
<dbReference type="STRING" id="988821.SAMN05421867_1112"/>
<dbReference type="EMBL" id="FOKA01000011">
    <property type="protein sequence ID" value="SFB24213.1"/>
    <property type="molecule type" value="Genomic_DNA"/>
</dbReference>
<proteinExistence type="predicted"/>
<name>A0A1I0ZJ31_9CELL</name>
<reference evidence="1 2" key="1">
    <citation type="submission" date="2016-10" db="EMBL/GenBank/DDBJ databases">
        <authorList>
            <person name="de Groot N.N."/>
        </authorList>
    </citation>
    <scope>NUCLEOTIDE SEQUENCE [LARGE SCALE GENOMIC DNA]</scope>
    <source>
        <strain evidence="1 2">CGMCC 4.6945</strain>
    </source>
</reference>
<evidence type="ECO:0000313" key="1">
    <source>
        <dbReference type="EMBL" id="SFB24213.1"/>
    </source>
</evidence>
<accession>A0A1I0ZJ31</accession>